<dbReference type="AlphaFoldDB" id="A0A399T559"/>
<dbReference type="PANTHER" id="PTHR10963:SF55">
    <property type="entry name" value="GLYCOSIDE HYDROLASE FAMILY 16 PROTEIN"/>
    <property type="match status" value="1"/>
</dbReference>
<evidence type="ECO:0000313" key="4">
    <source>
        <dbReference type="Proteomes" id="UP000265926"/>
    </source>
</evidence>
<reference evidence="3 4" key="1">
    <citation type="submission" date="2018-08" db="EMBL/GenBank/DDBJ databases">
        <title>Pallidiluteibacterium maritimus gen. nov., sp. nov., isolated from coastal sediment.</title>
        <authorList>
            <person name="Zhou L.Y."/>
        </authorList>
    </citation>
    <scope>NUCLEOTIDE SEQUENCE [LARGE SCALE GENOMIC DNA]</scope>
    <source>
        <strain evidence="3 4">XSD2</strain>
    </source>
</reference>
<protein>
    <submittedName>
        <fullName evidence="3">Glycoside hydrolase family 16 protein</fullName>
    </submittedName>
</protein>
<dbReference type="PROSITE" id="PS51762">
    <property type="entry name" value="GH16_2"/>
    <property type="match status" value="1"/>
</dbReference>
<dbReference type="CDD" id="cd08023">
    <property type="entry name" value="GH16_laminarinase_like"/>
    <property type="match status" value="1"/>
</dbReference>
<gene>
    <name evidence="3" type="ORF">D1614_03985</name>
</gene>
<dbReference type="GO" id="GO:0004553">
    <property type="term" value="F:hydrolase activity, hydrolyzing O-glycosyl compounds"/>
    <property type="evidence" value="ECO:0007669"/>
    <property type="project" value="InterPro"/>
</dbReference>
<evidence type="ECO:0000259" key="2">
    <source>
        <dbReference type="PROSITE" id="PS51762"/>
    </source>
</evidence>
<dbReference type="Pfam" id="PF00722">
    <property type="entry name" value="Glyco_hydro_16"/>
    <property type="match status" value="1"/>
</dbReference>
<feature type="domain" description="GH16" evidence="2">
    <location>
        <begin position="44"/>
        <end position="280"/>
    </location>
</feature>
<sequence>MTQIKSLLLLPLIALFFIQCGSSKKQKADTITVDQNTWELVWSDEFDTDGLPDTSKWNYDTRGNTYGWGNNEKQWYTVADPDNAYIRDGILTITAIKEPTENKDYSSARLTTKNKGDWQYCKVEVRAQMPTGKGTWPAIWMLSTHNSYGNWPKSGEIDIMEHVGYDPDTVHSTVHTEFFNHTIGTQVGKEIYQPTATTDFHVYSMEWDANEIRSYVDGQQYFSFKNNGEGPGAWPFDQPFHLILNLAVGGGWGGKHGIDDSLFPHQYHIDYVRIYQKELTGK</sequence>
<name>A0A399T559_9BACT</name>
<evidence type="ECO:0000313" key="3">
    <source>
        <dbReference type="EMBL" id="RIJ49912.1"/>
    </source>
</evidence>
<dbReference type="InterPro" id="IPR013320">
    <property type="entry name" value="ConA-like_dom_sf"/>
</dbReference>
<keyword evidence="3" id="KW-0378">Hydrolase</keyword>
<dbReference type="GO" id="GO:0005975">
    <property type="term" value="P:carbohydrate metabolic process"/>
    <property type="evidence" value="ECO:0007669"/>
    <property type="project" value="InterPro"/>
</dbReference>
<dbReference type="OrthoDB" id="9809583at2"/>
<dbReference type="RefSeq" id="WP_119436600.1">
    <property type="nucleotide sequence ID" value="NZ_QWGR01000002.1"/>
</dbReference>
<comment type="caution">
    <text evidence="3">The sequence shown here is derived from an EMBL/GenBank/DDBJ whole genome shotgun (WGS) entry which is preliminary data.</text>
</comment>
<comment type="similarity">
    <text evidence="1">Belongs to the glycosyl hydrolase 16 family.</text>
</comment>
<dbReference type="InterPro" id="IPR050546">
    <property type="entry name" value="Glycosyl_Hydrlase_16"/>
</dbReference>
<dbReference type="Gene3D" id="2.60.120.200">
    <property type="match status" value="1"/>
</dbReference>
<dbReference type="SUPFAM" id="SSF49899">
    <property type="entry name" value="Concanavalin A-like lectins/glucanases"/>
    <property type="match status" value="1"/>
</dbReference>
<dbReference type="EMBL" id="QWGR01000002">
    <property type="protein sequence ID" value="RIJ49912.1"/>
    <property type="molecule type" value="Genomic_DNA"/>
</dbReference>
<keyword evidence="4" id="KW-1185">Reference proteome</keyword>
<accession>A0A399T559</accession>
<dbReference type="InterPro" id="IPR000757">
    <property type="entry name" value="Beta-glucanase-like"/>
</dbReference>
<dbReference type="Proteomes" id="UP000265926">
    <property type="component" value="Unassembled WGS sequence"/>
</dbReference>
<organism evidence="3 4">
    <name type="scientific">Maribellus luteus</name>
    <dbReference type="NCBI Taxonomy" id="2305463"/>
    <lineage>
        <taxon>Bacteria</taxon>
        <taxon>Pseudomonadati</taxon>
        <taxon>Bacteroidota</taxon>
        <taxon>Bacteroidia</taxon>
        <taxon>Marinilabiliales</taxon>
        <taxon>Prolixibacteraceae</taxon>
        <taxon>Maribellus</taxon>
    </lineage>
</organism>
<evidence type="ECO:0000256" key="1">
    <source>
        <dbReference type="ARBA" id="ARBA00006865"/>
    </source>
</evidence>
<dbReference type="PANTHER" id="PTHR10963">
    <property type="entry name" value="GLYCOSYL HYDROLASE-RELATED"/>
    <property type="match status" value="1"/>
</dbReference>
<proteinExistence type="inferred from homology"/>